<protein>
    <submittedName>
        <fullName evidence="1">Uncharacterized protein</fullName>
    </submittedName>
</protein>
<evidence type="ECO:0000313" key="1">
    <source>
        <dbReference type="EMBL" id="KAG8046468.1"/>
    </source>
</evidence>
<dbReference type="Proteomes" id="UP000729402">
    <property type="component" value="Unassembled WGS sequence"/>
</dbReference>
<comment type="caution">
    <text evidence="1">The sequence shown here is derived from an EMBL/GenBank/DDBJ whole genome shotgun (WGS) entry which is preliminary data.</text>
</comment>
<accession>A0A8J5R8Z4</accession>
<dbReference type="AlphaFoldDB" id="A0A8J5R8Z4"/>
<evidence type="ECO:0000313" key="2">
    <source>
        <dbReference type="Proteomes" id="UP000729402"/>
    </source>
</evidence>
<sequence>MGGAVAARELSSDVKSKMELRDSGEGSWASGVACPIDDAAHLIGLGEGHEGDGGHGRTAAQGCWCSSNTSCAWLGHLPTPGALGPPSTCTPSLRLRLLRGCGHGGSATFSPMRPGNGCYVNADQITTTYYASNMWNEALNKRLGTEIFEDNQTRLPSWYNNEADMLPSARSSASTRTRCCCRSST</sequence>
<name>A0A8J5R8Z4_ZIZPA</name>
<keyword evidence="2" id="KW-1185">Reference proteome</keyword>
<reference evidence="1" key="1">
    <citation type="journal article" date="2021" name="bioRxiv">
        <title>Whole Genome Assembly and Annotation of Northern Wild Rice, Zizania palustris L., Supports a Whole Genome Duplication in the Zizania Genus.</title>
        <authorList>
            <person name="Haas M."/>
            <person name="Kono T."/>
            <person name="Macchietto M."/>
            <person name="Millas R."/>
            <person name="McGilp L."/>
            <person name="Shao M."/>
            <person name="Duquette J."/>
            <person name="Hirsch C.N."/>
            <person name="Kimball J."/>
        </authorList>
    </citation>
    <scope>NUCLEOTIDE SEQUENCE</scope>
    <source>
        <tissue evidence="1">Fresh leaf tissue</tissue>
    </source>
</reference>
<gene>
    <name evidence="1" type="ORF">GUJ93_ZPchr0008g13124</name>
</gene>
<dbReference type="EMBL" id="JAAALK010000290">
    <property type="protein sequence ID" value="KAG8046468.1"/>
    <property type="molecule type" value="Genomic_DNA"/>
</dbReference>
<organism evidence="1 2">
    <name type="scientific">Zizania palustris</name>
    <name type="common">Northern wild rice</name>
    <dbReference type="NCBI Taxonomy" id="103762"/>
    <lineage>
        <taxon>Eukaryota</taxon>
        <taxon>Viridiplantae</taxon>
        <taxon>Streptophyta</taxon>
        <taxon>Embryophyta</taxon>
        <taxon>Tracheophyta</taxon>
        <taxon>Spermatophyta</taxon>
        <taxon>Magnoliopsida</taxon>
        <taxon>Liliopsida</taxon>
        <taxon>Poales</taxon>
        <taxon>Poaceae</taxon>
        <taxon>BOP clade</taxon>
        <taxon>Oryzoideae</taxon>
        <taxon>Oryzeae</taxon>
        <taxon>Zizaniinae</taxon>
        <taxon>Zizania</taxon>
    </lineage>
</organism>
<reference evidence="1" key="2">
    <citation type="submission" date="2021-02" db="EMBL/GenBank/DDBJ databases">
        <authorList>
            <person name="Kimball J.A."/>
            <person name="Haas M.W."/>
            <person name="Macchietto M."/>
            <person name="Kono T."/>
            <person name="Duquette J."/>
            <person name="Shao M."/>
        </authorList>
    </citation>
    <scope>NUCLEOTIDE SEQUENCE</scope>
    <source>
        <tissue evidence="1">Fresh leaf tissue</tissue>
    </source>
</reference>
<proteinExistence type="predicted"/>